<organism evidence="2 3">
    <name type="scientific">Wuchereria bancrofti</name>
    <dbReference type="NCBI Taxonomy" id="6293"/>
    <lineage>
        <taxon>Eukaryota</taxon>
        <taxon>Metazoa</taxon>
        <taxon>Ecdysozoa</taxon>
        <taxon>Nematoda</taxon>
        <taxon>Chromadorea</taxon>
        <taxon>Rhabditida</taxon>
        <taxon>Spirurina</taxon>
        <taxon>Spiruromorpha</taxon>
        <taxon>Filarioidea</taxon>
        <taxon>Onchocercidae</taxon>
        <taxon>Wuchereria</taxon>
    </lineage>
</organism>
<gene>
    <name evidence="2" type="ORF">WUBG_08966</name>
</gene>
<protein>
    <submittedName>
        <fullName evidence="2">Uncharacterized protein</fullName>
    </submittedName>
</protein>
<reference evidence="3" key="1">
    <citation type="submission" date="2012-08" db="EMBL/GenBank/DDBJ databases">
        <title>The Genome Sequence of Wuchereria bancrofti.</title>
        <authorList>
            <person name="Nutman T.B."/>
            <person name="Fink D.L."/>
            <person name="Russ C."/>
            <person name="Young S."/>
            <person name="Zeng Q."/>
            <person name="Koehrsen M."/>
            <person name="Alvarado L."/>
            <person name="Berlin A."/>
            <person name="Chapman S.B."/>
            <person name="Chen Z."/>
            <person name="Freedman E."/>
            <person name="Gellesch M."/>
            <person name="Goldberg J."/>
            <person name="Griggs A."/>
            <person name="Gujja S."/>
            <person name="Heilman E.R."/>
            <person name="Heiman D."/>
            <person name="Hepburn T."/>
            <person name="Howarth C."/>
            <person name="Jen D."/>
            <person name="Larson L."/>
            <person name="Lewis B."/>
            <person name="Mehta T."/>
            <person name="Park D."/>
            <person name="Pearson M."/>
            <person name="Roberts A."/>
            <person name="Saif S."/>
            <person name="Shea T."/>
            <person name="Shenoy N."/>
            <person name="Sisk P."/>
            <person name="Stolte C."/>
            <person name="Sykes S."/>
            <person name="Walk T."/>
            <person name="White J."/>
            <person name="Yandava C."/>
            <person name="Haas B."/>
            <person name="Henn M.R."/>
            <person name="Nusbaum C."/>
            <person name="Birren B."/>
        </authorList>
    </citation>
    <scope>NUCLEOTIDE SEQUENCE [LARGE SCALE GENOMIC DNA]</scope>
    <source>
        <strain evidence="3">NA</strain>
    </source>
</reference>
<comment type="caution">
    <text evidence="2">The sequence shown here is derived from an EMBL/GenBank/DDBJ whole genome shotgun (WGS) entry which is preliminary data.</text>
</comment>
<evidence type="ECO:0000313" key="3">
    <source>
        <dbReference type="Proteomes" id="UP000004810"/>
    </source>
</evidence>
<keyword evidence="1" id="KW-0812">Transmembrane</keyword>
<dbReference type="EMBL" id="ADBV01004802">
    <property type="protein sequence ID" value="EJW80126.1"/>
    <property type="molecule type" value="Genomic_DNA"/>
</dbReference>
<proteinExistence type="predicted"/>
<dbReference type="Proteomes" id="UP000004810">
    <property type="component" value="Unassembled WGS sequence"/>
</dbReference>
<evidence type="ECO:0000313" key="2">
    <source>
        <dbReference type="EMBL" id="EJW80126.1"/>
    </source>
</evidence>
<name>J9ECG6_WUCBA</name>
<keyword evidence="1" id="KW-0472">Membrane</keyword>
<feature type="transmembrane region" description="Helical" evidence="1">
    <location>
        <begin position="74"/>
        <end position="98"/>
    </location>
</feature>
<evidence type="ECO:0000256" key="1">
    <source>
        <dbReference type="SAM" id="Phobius"/>
    </source>
</evidence>
<keyword evidence="1" id="KW-1133">Transmembrane helix</keyword>
<feature type="non-terminal residue" evidence="2">
    <location>
        <position position="1"/>
    </location>
</feature>
<dbReference type="AlphaFoldDB" id="J9ECG6"/>
<accession>J9ECG6</accession>
<sequence length="99" mass="11387">EESIKENIKGNKLRHEDMHLAIINNSTLTTNKHPKIKHHELLKYSRTEITNIVYAERTTFTIVSKLRSNRHRSVPLIIVMRSGCEVVCCAVCCMIALWG</sequence>